<evidence type="ECO:0000256" key="15">
    <source>
        <dbReference type="RuleBase" id="RU363016"/>
    </source>
</evidence>
<keyword evidence="8" id="KW-0238">DNA-binding</keyword>
<evidence type="ECO:0000256" key="9">
    <source>
        <dbReference type="ARBA" id="ARBA00023172"/>
    </source>
</evidence>
<accession>A0AAJ6GR03</accession>
<keyword evidence="11" id="KW-0413">Isomerase</keyword>
<dbReference type="NCBIfam" id="NF008168">
    <property type="entry name" value="PRK10917.2-2"/>
    <property type="match status" value="1"/>
</dbReference>
<dbReference type="SUPFAM" id="SSF52540">
    <property type="entry name" value="P-loop containing nucleoside triphosphate hydrolases"/>
    <property type="match status" value="2"/>
</dbReference>
<dbReference type="InterPro" id="IPR004609">
    <property type="entry name" value="ATP-dep_DNA_helicase_RecG"/>
</dbReference>
<evidence type="ECO:0000256" key="10">
    <source>
        <dbReference type="ARBA" id="ARBA00023204"/>
    </source>
</evidence>
<evidence type="ECO:0000256" key="12">
    <source>
        <dbReference type="ARBA" id="ARBA00034617"/>
    </source>
</evidence>
<dbReference type="AlphaFoldDB" id="A0AAJ6GR03"/>
<evidence type="ECO:0000256" key="11">
    <source>
        <dbReference type="ARBA" id="ARBA00023235"/>
    </source>
</evidence>
<feature type="domain" description="Helicase C-terminal" evidence="17">
    <location>
        <begin position="482"/>
        <end position="652"/>
    </location>
</feature>
<dbReference type="InterPro" id="IPR012340">
    <property type="entry name" value="NA-bd_OB-fold"/>
</dbReference>
<dbReference type="Pfam" id="PF00270">
    <property type="entry name" value="DEAD"/>
    <property type="match status" value="1"/>
</dbReference>
<keyword evidence="6 15" id="KW-0347">Helicase</keyword>
<evidence type="ECO:0000256" key="3">
    <source>
        <dbReference type="ARBA" id="ARBA00022741"/>
    </source>
</evidence>
<evidence type="ECO:0000256" key="1">
    <source>
        <dbReference type="ARBA" id="ARBA00007504"/>
    </source>
</evidence>
<keyword evidence="9 15" id="KW-0233">DNA recombination</keyword>
<keyword evidence="5 15" id="KW-0378">Hydrolase</keyword>
<dbReference type="Proteomes" id="UP001228059">
    <property type="component" value="Chromosome"/>
</dbReference>
<dbReference type="Gene3D" id="3.40.50.300">
    <property type="entry name" value="P-loop containing nucleotide triphosphate hydrolases"/>
    <property type="match status" value="2"/>
</dbReference>
<dbReference type="CDD" id="cd04488">
    <property type="entry name" value="RecG_wedge_OBF"/>
    <property type="match status" value="1"/>
</dbReference>
<dbReference type="Pfam" id="PF17191">
    <property type="entry name" value="RecG_wedge"/>
    <property type="match status" value="1"/>
</dbReference>
<dbReference type="SUPFAM" id="SSF50249">
    <property type="entry name" value="Nucleic acid-binding proteins"/>
    <property type="match status" value="1"/>
</dbReference>
<dbReference type="InterPro" id="IPR001650">
    <property type="entry name" value="Helicase_C-like"/>
</dbReference>
<dbReference type="InterPro" id="IPR045562">
    <property type="entry name" value="RecG_dom3_C"/>
</dbReference>
<dbReference type="EMBL" id="CP127225">
    <property type="protein sequence ID" value="WIX05978.1"/>
    <property type="molecule type" value="Genomic_DNA"/>
</dbReference>
<dbReference type="PANTHER" id="PTHR47964:SF1">
    <property type="entry name" value="ATP-DEPENDENT DNA HELICASE HOMOLOG RECG, CHLOROPLASTIC"/>
    <property type="match status" value="1"/>
</dbReference>
<dbReference type="RefSeq" id="WP_285956691.1">
    <property type="nucleotide sequence ID" value="NZ_CP127225.1"/>
</dbReference>
<sequence length="717" mass="77589">MPRARVVTPSLAVAGQAPLSSLPGVGPKVADKFAARGILSVQDVWLHLPLRYEDRTRLTTIAQLQSGVPAQIEGRVDAVERGFRFRPVLRVAVSDASHGTLVLRFFHFRAAQVAQFAVGTRVRVFGTPKPGQNGWEIVHPSYRVLAPDEDAGLGDSLDPVYPVLEGVGPATLRKLIGQALERLPPEAALELLPPHWLQDEQLPSLRAALLTMHRPPVGTDPQQLLAGGHPAQQRLAIEELLAHQLSLRRQRIALQRFHAPSLPGNGTLVQQLRSALPFQLTGAQQRVFEQIARDLAQSSPMLRLVQGDVGSGKTVVAALAAMLAVEQGKQVALAAPTELLAEQHLNNLRDWLEPLGIRIVWLAGKVTGRARAAAMADVASGQAQVVVGTHALMQEAVVFHDLALAIIDEQHRFGVHQRLALRDKGAAAGSVPHQLVMTATPIPRTLAMSTYADLDVSAIDELPPGRTPVQTIVLNAERRPELVERIRAACAEGRQAYWVCTLIEESEEPEKGARGQHGGPPRIEAQAAEVTFEALSAQLPGVRVALVHGRMKPAEKQQAMLDFKQGRSDLLVATTVIEVGVDVPNASLMIIENAERLGLAQLHQLRGRVGRGAAASSCVLLYQAPLSMMARQRLETMRQTNDGFVIAEKDLELRGPGELLGTRQTGLASFRIADLARDAGLLPRVQVLAERLLEEAPEIADRVVARWIGGAVRYAAA</sequence>
<keyword evidence="3 15" id="KW-0547">Nucleotide-binding</keyword>
<dbReference type="FunFam" id="3.40.50.300:FF:000391">
    <property type="entry name" value="ATP-dependent DNA helicase RecG"/>
    <property type="match status" value="1"/>
</dbReference>
<keyword evidence="10 15" id="KW-0234">DNA repair</keyword>
<comment type="similarity">
    <text evidence="1 15">Belongs to the helicase family. RecG subfamily.</text>
</comment>
<dbReference type="InterPro" id="IPR047112">
    <property type="entry name" value="RecG/Mfd"/>
</dbReference>
<name>A0AAJ6GR03_9XANT</name>
<dbReference type="InterPro" id="IPR027417">
    <property type="entry name" value="P-loop_NTPase"/>
</dbReference>
<dbReference type="GO" id="GO:0003677">
    <property type="term" value="F:DNA binding"/>
    <property type="evidence" value="ECO:0007669"/>
    <property type="project" value="UniProtKB-KW"/>
</dbReference>
<keyword evidence="4 15" id="KW-0227">DNA damage</keyword>
<dbReference type="GO" id="GO:0016787">
    <property type="term" value="F:hydrolase activity"/>
    <property type="evidence" value="ECO:0007669"/>
    <property type="project" value="UniProtKB-KW"/>
</dbReference>
<dbReference type="GO" id="GO:0005524">
    <property type="term" value="F:ATP binding"/>
    <property type="evidence" value="ECO:0007669"/>
    <property type="project" value="UniProtKB-KW"/>
</dbReference>
<proteinExistence type="inferred from homology"/>
<comment type="catalytic activity">
    <reaction evidence="12 15">
        <text>Couples ATP hydrolysis with the unwinding of duplex DNA by translocating in the 3'-5' direction.</text>
        <dbReference type="EC" id="5.6.2.4"/>
    </reaction>
</comment>
<dbReference type="NCBIfam" id="NF008163">
    <property type="entry name" value="PRK10917.1-1"/>
    <property type="match status" value="1"/>
</dbReference>
<dbReference type="InterPro" id="IPR011545">
    <property type="entry name" value="DEAD/DEAH_box_helicase_dom"/>
</dbReference>
<dbReference type="GO" id="GO:0006281">
    <property type="term" value="P:DNA repair"/>
    <property type="evidence" value="ECO:0007669"/>
    <property type="project" value="UniProtKB-UniRule"/>
</dbReference>
<dbReference type="NCBIfam" id="TIGR00643">
    <property type="entry name" value="recG"/>
    <property type="match status" value="1"/>
</dbReference>
<evidence type="ECO:0000256" key="6">
    <source>
        <dbReference type="ARBA" id="ARBA00022806"/>
    </source>
</evidence>
<evidence type="ECO:0000313" key="18">
    <source>
        <dbReference type="EMBL" id="WIX05978.1"/>
    </source>
</evidence>
<keyword evidence="7 15" id="KW-0067">ATP-binding</keyword>
<evidence type="ECO:0000256" key="5">
    <source>
        <dbReference type="ARBA" id="ARBA00022801"/>
    </source>
</evidence>
<reference evidence="18 19" key="1">
    <citation type="submission" date="2023-05" db="EMBL/GenBank/DDBJ databases">
        <title>Complete Genome Resource of Xanthomonas oryzae pv. leersiae Strain YNJC Isolated From Plateau Japonica Rice in Southwest China.</title>
        <authorList>
            <person name="Aa X."/>
            <person name="Mei L."/>
            <person name="Liu P."/>
            <person name="Yang Y."/>
            <person name="Tang C."/>
            <person name="Zhang F."/>
            <person name="Dong C."/>
            <person name="Wang B."/>
            <person name="Chen X."/>
            <person name="Dai L."/>
        </authorList>
    </citation>
    <scope>NUCLEOTIDE SEQUENCE [LARGE SCALE GENOMIC DNA]</scope>
    <source>
        <strain evidence="18 19">YNJC</strain>
    </source>
</reference>
<organism evidence="18 19">
    <name type="scientific">Xanthomonas oryzae pv. leersiae</name>
    <dbReference type="NCBI Taxonomy" id="3112258"/>
    <lineage>
        <taxon>Bacteria</taxon>
        <taxon>Pseudomonadati</taxon>
        <taxon>Pseudomonadota</taxon>
        <taxon>Gammaproteobacteria</taxon>
        <taxon>Lysobacterales</taxon>
        <taxon>Lysobacteraceae</taxon>
        <taxon>Xanthomonas</taxon>
    </lineage>
</organism>
<dbReference type="PROSITE" id="PS51194">
    <property type="entry name" value="HELICASE_CTER"/>
    <property type="match status" value="1"/>
</dbReference>
<gene>
    <name evidence="18" type="primary">recG</name>
    <name evidence="18" type="ORF">QN060_17850</name>
</gene>
<feature type="domain" description="Helicase ATP-binding" evidence="16">
    <location>
        <begin position="294"/>
        <end position="459"/>
    </location>
</feature>
<evidence type="ECO:0000256" key="13">
    <source>
        <dbReference type="ARBA" id="ARBA00034808"/>
    </source>
</evidence>
<evidence type="ECO:0000256" key="14">
    <source>
        <dbReference type="ARBA" id="ARBA00048988"/>
    </source>
</evidence>
<evidence type="ECO:0000256" key="7">
    <source>
        <dbReference type="ARBA" id="ARBA00022840"/>
    </source>
</evidence>
<dbReference type="GO" id="GO:0043138">
    <property type="term" value="F:3'-5' DNA helicase activity"/>
    <property type="evidence" value="ECO:0007669"/>
    <property type="project" value="UniProtKB-EC"/>
</dbReference>
<dbReference type="Gene3D" id="2.40.50.140">
    <property type="entry name" value="Nucleic acid-binding proteins"/>
    <property type="match status" value="1"/>
</dbReference>
<evidence type="ECO:0000259" key="16">
    <source>
        <dbReference type="PROSITE" id="PS51192"/>
    </source>
</evidence>
<dbReference type="CDD" id="cd17992">
    <property type="entry name" value="DEXHc_RecG"/>
    <property type="match status" value="1"/>
</dbReference>
<dbReference type="Pfam" id="PF19833">
    <property type="entry name" value="RecG_dom3_C"/>
    <property type="match status" value="1"/>
</dbReference>
<dbReference type="InterPro" id="IPR014001">
    <property type="entry name" value="Helicase_ATP-bd"/>
</dbReference>
<evidence type="ECO:0000313" key="19">
    <source>
        <dbReference type="Proteomes" id="UP001228059"/>
    </source>
</evidence>
<dbReference type="PROSITE" id="PS51192">
    <property type="entry name" value="HELICASE_ATP_BIND_1"/>
    <property type="match status" value="1"/>
</dbReference>
<comment type="catalytic activity">
    <reaction evidence="14 15">
        <text>ATP + H2O = ADP + phosphate + H(+)</text>
        <dbReference type="Rhea" id="RHEA:13065"/>
        <dbReference type="ChEBI" id="CHEBI:15377"/>
        <dbReference type="ChEBI" id="CHEBI:15378"/>
        <dbReference type="ChEBI" id="CHEBI:30616"/>
        <dbReference type="ChEBI" id="CHEBI:43474"/>
        <dbReference type="ChEBI" id="CHEBI:456216"/>
        <dbReference type="EC" id="5.6.2.4"/>
    </reaction>
</comment>
<protein>
    <recommendedName>
        <fullName evidence="2 15">ATP-dependent DNA helicase RecG</fullName>
        <ecNumber evidence="13 15">5.6.2.4</ecNumber>
    </recommendedName>
</protein>
<dbReference type="EC" id="5.6.2.4" evidence="13 15"/>
<dbReference type="PANTHER" id="PTHR47964">
    <property type="entry name" value="ATP-DEPENDENT DNA HELICASE HOMOLOG RECG, CHLOROPLASTIC"/>
    <property type="match status" value="1"/>
</dbReference>
<dbReference type="NCBIfam" id="NF008165">
    <property type="entry name" value="PRK10917.1-3"/>
    <property type="match status" value="1"/>
</dbReference>
<dbReference type="NCBIfam" id="NF008166">
    <property type="entry name" value="PRK10917.1-4"/>
    <property type="match status" value="1"/>
</dbReference>
<comment type="function">
    <text evidence="15">Plays a critical role in recombination and DNA repair. Helps process Holliday junction intermediates to mature products by catalyzing branch migration. Has replication fork regression activity, unwinds stalled or blocked replication forks to make a HJ that can be resolved. Has a DNA unwinding activity characteristic of a DNA helicase with 3'-5' polarity.</text>
</comment>
<dbReference type="InterPro" id="IPR033454">
    <property type="entry name" value="RecG_wedge"/>
</dbReference>
<evidence type="ECO:0000256" key="2">
    <source>
        <dbReference type="ARBA" id="ARBA00017846"/>
    </source>
</evidence>
<dbReference type="SMART" id="SM00490">
    <property type="entry name" value="HELICc"/>
    <property type="match status" value="1"/>
</dbReference>
<evidence type="ECO:0000256" key="8">
    <source>
        <dbReference type="ARBA" id="ARBA00023125"/>
    </source>
</evidence>
<dbReference type="GO" id="GO:0006310">
    <property type="term" value="P:DNA recombination"/>
    <property type="evidence" value="ECO:0007669"/>
    <property type="project" value="UniProtKB-UniRule"/>
</dbReference>
<evidence type="ECO:0000256" key="4">
    <source>
        <dbReference type="ARBA" id="ARBA00022763"/>
    </source>
</evidence>
<dbReference type="SMART" id="SM00487">
    <property type="entry name" value="DEXDc"/>
    <property type="match status" value="1"/>
</dbReference>
<dbReference type="Pfam" id="PF00271">
    <property type="entry name" value="Helicase_C"/>
    <property type="match status" value="1"/>
</dbReference>
<evidence type="ECO:0000259" key="17">
    <source>
        <dbReference type="PROSITE" id="PS51194"/>
    </source>
</evidence>